<organism evidence="1 2">
    <name type="scientific">Marimonas arenosa</name>
    <dbReference type="NCBI Taxonomy" id="1795305"/>
    <lineage>
        <taxon>Bacteria</taxon>
        <taxon>Pseudomonadati</taxon>
        <taxon>Pseudomonadota</taxon>
        <taxon>Alphaproteobacteria</taxon>
        <taxon>Rhodobacterales</taxon>
        <taxon>Paracoccaceae</taxon>
        <taxon>Marimonas</taxon>
    </lineage>
</organism>
<name>A0AAE4B3S5_9RHOB</name>
<sequence>MTRTIFAHLQLWDPVGQMKIDPDLTYGGQTMLFVLAAEDLVTGIEKLLQAVQAKGLGLVRLMHAGFTEDFEPDHFPFEVDLAPMIRDAEELDKICALPPVTFSPNTLVTPLEVTVAILDLAADKGTGGALTLAAIQGSVAAALPRLLDHIRSQGLAVRSIEDVKDATEHSEGYGFEIGIEDLVNKARETDGPVFSEAMSYGAAG</sequence>
<protein>
    <submittedName>
        <fullName evidence="1">Uncharacterized protein</fullName>
    </submittedName>
</protein>
<dbReference type="Proteomes" id="UP001226762">
    <property type="component" value="Unassembled WGS sequence"/>
</dbReference>
<reference evidence="1" key="2">
    <citation type="submission" date="2023-02" db="EMBL/GenBank/DDBJ databases">
        <title>'Rhodoalgimonas zhirmunskyi' gen. nov., isolated from a red alga.</title>
        <authorList>
            <person name="Nedashkovskaya O.I."/>
            <person name="Otstavnykh N.Y."/>
            <person name="Bystritskaya E.P."/>
            <person name="Balabanova L.A."/>
            <person name="Isaeva M.P."/>
        </authorList>
    </citation>
    <scope>NUCLEOTIDE SEQUENCE</scope>
    <source>
        <strain evidence="1">KCTC 52189</strain>
    </source>
</reference>
<gene>
    <name evidence="1" type="ORF">NO357_06240</name>
</gene>
<dbReference type="RefSeq" id="WP_306734738.1">
    <property type="nucleotide sequence ID" value="NZ_JANHAX010000001.1"/>
</dbReference>
<proteinExistence type="predicted"/>
<accession>A0AAE4B3S5</accession>
<reference evidence="1" key="1">
    <citation type="submission" date="2022-07" db="EMBL/GenBank/DDBJ databases">
        <authorList>
            <person name="Otstavnykh N."/>
            <person name="Isaeva M."/>
            <person name="Bystritskaya E."/>
        </authorList>
    </citation>
    <scope>NUCLEOTIDE SEQUENCE</scope>
    <source>
        <strain evidence="1">KCTC 52189</strain>
    </source>
</reference>
<dbReference type="EMBL" id="JANHAX010000001">
    <property type="protein sequence ID" value="MDQ2089495.1"/>
    <property type="molecule type" value="Genomic_DNA"/>
</dbReference>
<keyword evidence="2" id="KW-1185">Reference proteome</keyword>
<dbReference type="AlphaFoldDB" id="A0AAE4B3S5"/>
<comment type="caution">
    <text evidence="1">The sequence shown here is derived from an EMBL/GenBank/DDBJ whole genome shotgun (WGS) entry which is preliminary data.</text>
</comment>
<evidence type="ECO:0000313" key="1">
    <source>
        <dbReference type="EMBL" id="MDQ2089495.1"/>
    </source>
</evidence>
<evidence type="ECO:0000313" key="2">
    <source>
        <dbReference type="Proteomes" id="UP001226762"/>
    </source>
</evidence>